<dbReference type="Proteomes" id="UP000284660">
    <property type="component" value="Unassembled WGS sequence"/>
</dbReference>
<dbReference type="AlphaFoldDB" id="A0A174ID26"/>
<evidence type="ECO:0000313" key="5">
    <source>
        <dbReference type="EMBL" id="RHD76448.1"/>
    </source>
</evidence>
<keyword evidence="1" id="KW-1133">Transmembrane helix</keyword>
<evidence type="ECO:0000313" key="2">
    <source>
        <dbReference type="EMBL" id="CUO82859.1"/>
    </source>
</evidence>
<feature type="transmembrane region" description="Helical" evidence="1">
    <location>
        <begin position="51"/>
        <end position="71"/>
    </location>
</feature>
<reference evidence="2 6" key="1">
    <citation type="submission" date="2015-09" db="EMBL/GenBank/DDBJ databases">
        <authorList>
            <consortium name="Pathogen Informatics"/>
        </authorList>
    </citation>
    <scope>NUCLEOTIDE SEQUENCE [LARGE SCALE GENOMIC DNA]</scope>
    <source>
        <strain evidence="2 6">2789STDY5608822</strain>
    </source>
</reference>
<dbReference type="EMBL" id="QSJN01000003">
    <property type="protein sequence ID" value="RHD76448.1"/>
    <property type="molecule type" value="Genomic_DNA"/>
</dbReference>
<accession>A0A174ID26</accession>
<evidence type="ECO:0000256" key="1">
    <source>
        <dbReference type="SAM" id="Phobius"/>
    </source>
</evidence>
<comment type="caution">
    <text evidence="3">The sequence shown here is derived from an EMBL/GenBank/DDBJ whole genome shotgun (WGS) entry which is preliminary data.</text>
</comment>
<evidence type="ECO:0000313" key="9">
    <source>
        <dbReference type="Proteomes" id="UP000441609"/>
    </source>
</evidence>
<keyword evidence="1" id="KW-0472">Membrane</keyword>
<sequence length="76" mass="8529">MRTIRSKILIAMGWVMLISVIVLGFFGIPTGILLCALIGLAYGGYKQDKPFRLYSSIALIATIAFFIVFYIQLQHM</sequence>
<protein>
    <submittedName>
        <fullName evidence="3">Uncharacterized protein</fullName>
    </submittedName>
</protein>
<evidence type="ECO:0000313" key="3">
    <source>
        <dbReference type="EMBL" id="MRZ52078.1"/>
    </source>
</evidence>
<reference evidence="5 7" key="2">
    <citation type="submission" date="2018-08" db="EMBL/GenBank/DDBJ databases">
        <title>A genome reference for cultivated species of the human gut microbiota.</title>
        <authorList>
            <person name="Zou Y."/>
            <person name="Xue W."/>
            <person name="Luo G."/>
        </authorList>
    </citation>
    <scope>NUCLEOTIDE SEQUENCE [LARGE SCALE GENOMIC DNA]</scope>
    <source>
        <strain evidence="5 7">AM30-4</strain>
    </source>
</reference>
<dbReference type="EMBL" id="WKMC01000015">
    <property type="protein sequence ID" value="MRZ52078.1"/>
    <property type="molecule type" value="Genomic_DNA"/>
</dbReference>
<evidence type="ECO:0000313" key="8">
    <source>
        <dbReference type="Proteomes" id="UP000441358"/>
    </source>
</evidence>
<reference evidence="8 9" key="3">
    <citation type="journal article" date="2019" name="Nat. Med.">
        <title>A library of human gut bacterial isolates paired with longitudinal multiomics data enables mechanistic microbiome research.</title>
        <authorList>
            <person name="Poyet M."/>
            <person name="Groussin M."/>
            <person name="Gibbons S.M."/>
            <person name="Avila-Pacheco J."/>
            <person name="Jiang X."/>
            <person name="Kearney S.M."/>
            <person name="Perrotta A.R."/>
            <person name="Berdy B."/>
            <person name="Zhao S."/>
            <person name="Lieberman T.D."/>
            <person name="Swanson P.K."/>
            <person name="Smith M."/>
            <person name="Roesemann S."/>
            <person name="Alexander J.E."/>
            <person name="Rich S.A."/>
            <person name="Livny J."/>
            <person name="Vlamakis H."/>
            <person name="Clish C."/>
            <person name="Bullock K."/>
            <person name="Deik A."/>
            <person name="Scott J."/>
            <person name="Pierce K.A."/>
            <person name="Xavier R.J."/>
            <person name="Alm E.J."/>
        </authorList>
    </citation>
    <scope>NUCLEOTIDE SEQUENCE [LARGE SCALE GENOMIC DNA]</scope>
    <source>
        <strain evidence="4 9">BIOML-A20</strain>
        <strain evidence="3 8">BIOML-A32</strain>
    </source>
</reference>
<dbReference type="Proteomes" id="UP000441609">
    <property type="component" value="Unassembled WGS sequence"/>
</dbReference>
<dbReference type="Proteomes" id="UP000095455">
    <property type="component" value="Unassembled WGS sequence"/>
</dbReference>
<proteinExistence type="predicted"/>
<keyword evidence="1" id="KW-0812">Transmembrane</keyword>
<dbReference type="EMBL" id="CYYK01000012">
    <property type="protein sequence ID" value="CUO82859.1"/>
    <property type="molecule type" value="Genomic_DNA"/>
</dbReference>
<feature type="transmembrane region" description="Helical" evidence="1">
    <location>
        <begin position="12"/>
        <end position="45"/>
    </location>
</feature>
<organism evidence="3 8">
    <name type="scientific">Parabacteroides distasonis</name>
    <dbReference type="NCBI Taxonomy" id="823"/>
    <lineage>
        <taxon>Bacteria</taxon>
        <taxon>Pseudomonadati</taxon>
        <taxon>Bacteroidota</taxon>
        <taxon>Bacteroidia</taxon>
        <taxon>Bacteroidales</taxon>
        <taxon>Tannerellaceae</taxon>
        <taxon>Parabacteroides</taxon>
    </lineage>
</organism>
<evidence type="ECO:0000313" key="7">
    <source>
        <dbReference type="Proteomes" id="UP000284660"/>
    </source>
</evidence>
<evidence type="ECO:0000313" key="4">
    <source>
        <dbReference type="EMBL" id="MSB72351.1"/>
    </source>
</evidence>
<name>A0A174ID26_PARDI</name>
<dbReference type="RefSeq" id="WP_005854290.1">
    <property type="nucleotide sequence ID" value="NZ_BQOC01000001.1"/>
</dbReference>
<dbReference type="EMBL" id="WKMO01000002">
    <property type="protein sequence ID" value="MSB72351.1"/>
    <property type="molecule type" value="Genomic_DNA"/>
</dbReference>
<evidence type="ECO:0000313" key="6">
    <source>
        <dbReference type="Proteomes" id="UP000095455"/>
    </source>
</evidence>
<gene>
    <name evidence="5" type="ORF">DW782_06710</name>
    <name evidence="2" type="ORF">ERS852380_03224</name>
    <name evidence="3" type="ORF">GKD66_17955</name>
    <name evidence="4" type="ORF">GKD70_03405</name>
</gene>
<dbReference type="Proteomes" id="UP000441358">
    <property type="component" value="Unassembled WGS sequence"/>
</dbReference>